<feature type="region of interest" description="Disordered" evidence="1">
    <location>
        <begin position="135"/>
        <end position="159"/>
    </location>
</feature>
<evidence type="ECO:0000313" key="2">
    <source>
        <dbReference type="EMBL" id="KAK0708451.1"/>
    </source>
</evidence>
<dbReference type="EMBL" id="JAUKUA010000006">
    <property type="protein sequence ID" value="KAK0708451.1"/>
    <property type="molecule type" value="Genomic_DNA"/>
</dbReference>
<gene>
    <name evidence="2" type="ORF">B0H67DRAFT_648511</name>
</gene>
<feature type="compositionally biased region" description="Polar residues" evidence="1">
    <location>
        <begin position="1"/>
        <end position="25"/>
    </location>
</feature>
<evidence type="ECO:0000256" key="1">
    <source>
        <dbReference type="SAM" id="MobiDB-lite"/>
    </source>
</evidence>
<feature type="compositionally biased region" description="Polar residues" evidence="1">
    <location>
        <begin position="146"/>
        <end position="159"/>
    </location>
</feature>
<feature type="compositionally biased region" description="Low complexity" evidence="1">
    <location>
        <begin position="135"/>
        <end position="145"/>
    </location>
</feature>
<dbReference type="AlphaFoldDB" id="A0AA40A378"/>
<accession>A0AA40A378</accession>
<name>A0AA40A378_9PEZI</name>
<comment type="caution">
    <text evidence="2">The sequence shown here is derived from an EMBL/GenBank/DDBJ whole genome shotgun (WGS) entry which is preliminary data.</text>
</comment>
<keyword evidence="3" id="KW-1185">Reference proteome</keyword>
<evidence type="ECO:0000313" key="3">
    <source>
        <dbReference type="Proteomes" id="UP001172102"/>
    </source>
</evidence>
<feature type="region of interest" description="Disordered" evidence="1">
    <location>
        <begin position="1"/>
        <end position="34"/>
    </location>
</feature>
<dbReference type="Proteomes" id="UP001172102">
    <property type="component" value="Unassembled WGS sequence"/>
</dbReference>
<protein>
    <submittedName>
        <fullName evidence="2">Uncharacterized protein</fullName>
    </submittedName>
</protein>
<sequence>MENSASSLFTDDSISTGPSPYSTDLSIPSSYSSRSAFSDRVSGVLEGQQAHAFYAADDEPIYRSQHVVGPALSPQTQTQMQPSHTGVGKFPASNEMVDIGELFTGYAASPDVDSGQKSPAAVSIVSAVKRSDLSSVVSGDQSSPSTDDTGSQTSTERTGASDTFEFWDVTIDGSRFSSIQSEAVWALTVAYNKGI</sequence>
<organism evidence="2 3">
    <name type="scientific">Lasiosphaeris hirsuta</name>
    <dbReference type="NCBI Taxonomy" id="260670"/>
    <lineage>
        <taxon>Eukaryota</taxon>
        <taxon>Fungi</taxon>
        <taxon>Dikarya</taxon>
        <taxon>Ascomycota</taxon>
        <taxon>Pezizomycotina</taxon>
        <taxon>Sordariomycetes</taxon>
        <taxon>Sordariomycetidae</taxon>
        <taxon>Sordariales</taxon>
        <taxon>Lasiosphaeriaceae</taxon>
        <taxon>Lasiosphaeris</taxon>
    </lineage>
</organism>
<proteinExistence type="predicted"/>
<reference evidence="2" key="1">
    <citation type="submission" date="2023-06" db="EMBL/GenBank/DDBJ databases">
        <title>Genome-scale phylogeny and comparative genomics of the fungal order Sordariales.</title>
        <authorList>
            <consortium name="Lawrence Berkeley National Laboratory"/>
            <person name="Hensen N."/>
            <person name="Bonometti L."/>
            <person name="Westerberg I."/>
            <person name="Brannstrom I.O."/>
            <person name="Guillou S."/>
            <person name="Cros-Aarteil S."/>
            <person name="Calhoun S."/>
            <person name="Haridas S."/>
            <person name="Kuo A."/>
            <person name="Mondo S."/>
            <person name="Pangilinan J."/>
            <person name="Riley R."/>
            <person name="Labutti K."/>
            <person name="Andreopoulos B."/>
            <person name="Lipzen A."/>
            <person name="Chen C."/>
            <person name="Yanf M."/>
            <person name="Daum C."/>
            <person name="Ng V."/>
            <person name="Clum A."/>
            <person name="Steindorff A."/>
            <person name="Ohm R."/>
            <person name="Martin F."/>
            <person name="Silar P."/>
            <person name="Natvig D."/>
            <person name="Lalanne C."/>
            <person name="Gautier V."/>
            <person name="Ament-Velasquez S.L."/>
            <person name="Kruys A."/>
            <person name="Hutchinson M.I."/>
            <person name="Powell A.J."/>
            <person name="Barry K."/>
            <person name="Miller A.N."/>
            <person name="Grigoriev I.V."/>
            <person name="Debuchy R."/>
            <person name="Gladieux P."/>
            <person name="Thoren M.H."/>
            <person name="Johannesson H."/>
        </authorList>
    </citation>
    <scope>NUCLEOTIDE SEQUENCE</scope>
    <source>
        <strain evidence="2">SMH4607-1</strain>
    </source>
</reference>